<reference evidence="4 5" key="1">
    <citation type="submission" date="2013-03" db="EMBL/GenBank/DDBJ databases">
        <title>The Genome Sequence of Capronia coronata CBS 617.96.</title>
        <authorList>
            <consortium name="The Broad Institute Genomics Platform"/>
            <person name="Cuomo C."/>
            <person name="de Hoog S."/>
            <person name="Gorbushina A."/>
            <person name="Walker B."/>
            <person name="Young S.K."/>
            <person name="Zeng Q."/>
            <person name="Gargeya S."/>
            <person name="Fitzgerald M."/>
            <person name="Haas B."/>
            <person name="Abouelleil A."/>
            <person name="Allen A.W."/>
            <person name="Alvarado L."/>
            <person name="Arachchi H.M."/>
            <person name="Berlin A.M."/>
            <person name="Chapman S.B."/>
            <person name="Gainer-Dewar J."/>
            <person name="Goldberg J."/>
            <person name="Griggs A."/>
            <person name="Gujja S."/>
            <person name="Hansen M."/>
            <person name="Howarth C."/>
            <person name="Imamovic A."/>
            <person name="Ireland A."/>
            <person name="Larimer J."/>
            <person name="McCowan C."/>
            <person name="Murphy C."/>
            <person name="Pearson M."/>
            <person name="Poon T.W."/>
            <person name="Priest M."/>
            <person name="Roberts A."/>
            <person name="Saif S."/>
            <person name="Shea T."/>
            <person name="Sisk P."/>
            <person name="Sykes S."/>
            <person name="Wortman J."/>
            <person name="Nusbaum C."/>
            <person name="Birren B."/>
        </authorList>
    </citation>
    <scope>NUCLEOTIDE SEQUENCE [LARGE SCALE GENOMIC DNA]</scope>
    <source>
        <strain evidence="4 5">CBS 617.96</strain>
    </source>
</reference>
<feature type="region of interest" description="Disordered" evidence="3">
    <location>
        <begin position="701"/>
        <end position="842"/>
    </location>
</feature>
<evidence type="ECO:0000313" key="4">
    <source>
        <dbReference type="EMBL" id="EXJ83873.1"/>
    </source>
</evidence>
<organism evidence="4 5">
    <name type="scientific">Capronia coronata CBS 617.96</name>
    <dbReference type="NCBI Taxonomy" id="1182541"/>
    <lineage>
        <taxon>Eukaryota</taxon>
        <taxon>Fungi</taxon>
        <taxon>Dikarya</taxon>
        <taxon>Ascomycota</taxon>
        <taxon>Pezizomycotina</taxon>
        <taxon>Eurotiomycetes</taxon>
        <taxon>Chaetothyriomycetidae</taxon>
        <taxon>Chaetothyriales</taxon>
        <taxon>Herpotrichiellaceae</taxon>
        <taxon>Capronia</taxon>
    </lineage>
</organism>
<feature type="compositionally biased region" description="Basic and acidic residues" evidence="3">
    <location>
        <begin position="817"/>
        <end position="837"/>
    </location>
</feature>
<evidence type="ECO:0008006" key="6">
    <source>
        <dbReference type="Google" id="ProtNLM"/>
    </source>
</evidence>
<dbReference type="PANTHER" id="PTHR23083">
    <property type="entry name" value="TETRATRICOPEPTIDE REPEAT PROTEIN, TPR"/>
    <property type="match status" value="1"/>
</dbReference>
<comment type="similarity">
    <text evidence="2">Belongs to the YPP1 family.</text>
</comment>
<evidence type="ECO:0000256" key="3">
    <source>
        <dbReference type="SAM" id="MobiDB-lite"/>
    </source>
</evidence>
<feature type="compositionally biased region" description="Low complexity" evidence="3">
    <location>
        <begin position="1094"/>
        <end position="1110"/>
    </location>
</feature>
<dbReference type="STRING" id="1182541.W9XUJ2"/>
<dbReference type="AlphaFoldDB" id="W9XUJ2"/>
<dbReference type="Proteomes" id="UP000019484">
    <property type="component" value="Unassembled WGS sequence"/>
</dbReference>
<dbReference type="GeneID" id="19162358"/>
<dbReference type="eggNOG" id="KOG4162">
    <property type="taxonomic scope" value="Eukaryota"/>
</dbReference>
<dbReference type="Gene3D" id="1.25.40.10">
    <property type="entry name" value="Tetratricopeptide repeat domain"/>
    <property type="match status" value="1"/>
</dbReference>
<comment type="function">
    <text evidence="1">Involved in endocytosis.</text>
</comment>
<feature type="region of interest" description="Disordered" evidence="3">
    <location>
        <begin position="460"/>
        <end position="481"/>
    </location>
</feature>
<feature type="compositionally biased region" description="Basic and acidic residues" evidence="3">
    <location>
        <begin position="701"/>
        <end position="713"/>
    </location>
</feature>
<dbReference type="OrthoDB" id="29013at2759"/>
<feature type="compositionally biased region" description="Basic and acidic residues" evidence="3">
    <location>
        <begin position="873"/>
        <end position="888"/>
    </location>
</feature>
<feature type="region of interest" description="Disordered" evidence="3">
    <location>
        <begin position="1055"/>
        <end position="1118"/>
    </location>
</feature>
<dbReference type="SMART" id="SM00028">
    <property type="entry name" value="TPR"/>
    <property type="match status" value="3"/>
</dbReference>
<dbReference type="RefSeq" id="XP_007726559.1">
    <property type="nucleotide sequence ID" value="XM_007728369.1"/>
</dbReference>
<gene>
    <name evidence="4" type="ORF">A1O1_07501</name>
</gene>
<feature type="region of interest" description="Disordered" evidence="3">
    <location>
        <begin position="873"/>
        <end position="893"/>
    </location>
</feature>
<keyword evidence="5" id="KW-1185">Reference proteome</keyword>
<dbReference type="InterPro" id="IPR019734">
    <property type="entry name" value="TPR_rpt"/>
</dbReference>
<dbReference type="HOGENOM" id="CLU_003276_0_0_1"/>
<sequence>MTVIHAHPEKAQRYIGLLEAARVAGNWQELPELIRKVRKHAPDRKCLTEVASFELEIANRATTASRRPGTATTNSALPDSQVAALEAQLRASGQPFEEVVQGHTALLWARWLGFLPRDKSPSPLSFEPSRTAADATSVWTKICVVKSVYITGMLLEQAGGEANARQLHRTILPWLDSNRSLVVSTKQLLYWAQQLLARIALGRDPVLQRGAATASSDESLPIRLQAYRHWAVLAVKNNDISPATYGNGPGHLSKLAVWRSYYRFLSIILQQGAMGLQAVSMARPDLAVELRRVETSCENELLRHTQFPKANETNAAVEEWVEDLIRNWQALCGPDWSDTDLGEGGRNSVGRNVLDMLYRAATKTFHSTLILRRLFQVHRALTDFDLAYKALDTYIELMDRARAREAKSNDPIGARDSNEIFLTTIAEGIEGLCAFGRRSEAEKAYNLCSKLEDLMADLQSPSATPTANESEAPNGALQTNGSGPLSLSADVVDIAYRAIGIAKSQWARWTPVSEQRSELQSDAIQSFHRAVSQMLPREQQLKSLYALSRLLAETRDIDGAIAVVKTVLTSDLTRDTAAHSFRMPRQLLPFWHLLALLLTSRQDFETASQSCVAALAQFPPPDVMFGPFVGEGEKQATAAQKSGLVDDMECEELQKIIEIRITELALMELMEGPGNAVNRSNELLALYSRLFGRFGGVVGTEEKSRARTVERPKSSAGTVKSVRGSVFSRRKAGRDTERAPRANDAPSSTNEKPRPNTQPSDAPAIQITNEDEKPSPHKHKIFRLSLDHATKEKPRRRVSLSQSRGRKDGSDTNGTRKSVEASHETTDMARSEEKPIDSQKVPAVPVSANHDNIQEAKQPLKEIAHNLGAHDELPRPARHESQPPEQDVRLPLAGSRTTRTDLTCRFPTSASQRYALTMLVKIWLVIATLYRRASIFDDSREACDEAAKVAVKIEGMIASVESSARAFSDAGWGGCGKSSDEIWADVYYERAELSMAIARAREEKEGQGYSEGVREAVDQYEQCLMYVANHAGGIVGLSNVLLDYYERKVELAQRVDGGQGQADEAPEERSRRHRRELSRNSEGGLVDGPPGPGSSTAKEAASTTANAASGAKDDELKKTPDNLNRLAARDRAYGLLSTLTKLGSGWDNPEAWFALARAHELGGEIDRAKEILWWCVELEDTRPIRHWSNVGCGGYVL</sequence>
<protein>
    <recommendedName>
        <fullName evidence="6">Filamentation protein</fullName>
    </recommendedName>
</protein>
<comment type="caution">
    <text evidence="4">The sequence shown here is derived from an EMBL/GenBank/DDBJ whole genome shotgun (WGS) entry which is preliminary data.</text>
</comment>
<evidence type="ECO:0000256" key="1">
    <source>
        <dbReference type="ARBA" id="ARBA00002550"/>
    </source>
</evidence>
<evidence type="ECO:0000313" key="5">
    <source>
        <dbReference type="Proteomes" id="UP000019484"/>
    </source>
</evidence>
<dbReference type="PANTHER" id="PTHR23083:SF464">
    <property type="entry name" value="TETRATRICOPEPTIDE REPEAT DOMAIN 7, ISOFORM A"/>
    <property type="match status" value="1"/>
</dbReference>
<proteinExistence type="inferred from homology"/>
<accession>W9XUJ2</accession>
<feature type="compositionally biased region" description="Polar residues" evidence="3">
    <location>
        <begin position="745"/>
        <end position="760"/>
    </location>
</feature>
<dbReference type="EMBL" id="AMWN01000006">
    <property type="protein sequence ID" value="EXJ83873.1"/>
    <property type="molecule type" value="Genomic_DNA"/>
</dbReference>
<dbReference type="InterPro" id="IPR011990">
    <property type="entry name" value="TPR-like_helical_dom_sf"/>
</dbReference>
<name>W9XUJ2_9EURO</name>
<evidence type="ECO:0000256" key="2">
    <source>
        <dbReference type="ARBA" id="ARBA00038251"/>
    </source>
</evidence>
<dbReference type="InterPro" id="IPR051722">
    <property type="entry name" value="Endocytosis_PI4K-reg_protein"/>
</dbReference>